<organism evidence="2 3">
    <name type="scientific">Sorghum bicolor</name>
    <name type="common">Sorghum</name>
    <name type="synonym">Sorghum vulgare</name>
    <dbReference type="NCBI Taxonomy" id="4558"/>
    <lineage>
        <taxon>Eukaryota</taxon>
        <taxon>Viridiplantae</taxon>
        <taxon>Streptophyta</taxon>
        <taxon>Embryophyta</taxon>
        <taxon>Tracheophyta</taxon>
        <taxon>Spermatophyta</taxon>
        <taxon>Magnoliopsida</taxon>
        <taxon>Liliopsida</taxon>
        <taxon>Poales</taxon>
        <taxon>Poaceae</taxon>
        <taxon>PACMAD clade</taxon>
        <taxon>Panicoideae</taxon>
        <taxon>Andropogonodae</taxon>
        <taxon>Andropogoneae</taxon>
        <taxon>Sorghinae</taxon>
        <taxon>Sorghum</taxon>
    </lineage>
</organism>
<gene>
    <name evidence="2" type="ORF">BDA96_09G146200</name>
</gene>
<protein>
    <submittedName>
        <fullName evidence="2">Uncharacterized protein</fullName>
    </submittedName>
</protein>
<dbReference type="AlphaFoldDB" id="A0A921QAI0"/>
<accession>A0A921QAI0</accession>
<proteinExistence type="predicted"/>
<dbReference type="EMBL" id="CM027688">
    <property type="protein sequence ID" value="KAG0518101.1"/>
    <property type="molecule type" value="Genomic_DNA"/>
</dbReference>
<evidence type="ECO:0000313" key="3">
    <source>
        <dbReference type="Proteomes" id="UP000807115"/>
    </source>
</evidence>
<keyword evidence="1" id="KW-1133">Transmembrane helix</keyword>
<feature type="transmembrane region" description="Helical" evidence="1">
    <location>
        <begin position="21"/>
        <end position="38"/>
    </location>
</feature>
<comment type="caution">
    <text evidence="2">The sequence shown here is derived from an EMBL/GenBank/DDBJ whole genome shotgun (WGS) entry which is preliminary data.</text>
</comment>
<keyword evidence="1" id="KW-0812">Transmembrane</keyword>
<evidence type="ECO:0000256" key="1">
    <source>
        <dbReference type="SAM" id="Phobius"/>
    </source>
</evidence>
<name>A0A921QAI0_SORBI</name>
<keyword evidence="1" id="KW-0472">Membrane</keyword>
<dbReference type="Proteomes" id="UP000807115">
    <property type="component" value="Chromosome 9"/>
</dbReference>
<evidence type="ECO:0000313" key="2">
    <source>
        <dbReference type="EMBL" id="KAG0518101.1"/>
    </source>
</evidence>
<reference evidence="2" key="1">
    <citation type="journal article" date="2019" name="BMC Genomics">
        <title>A new reference genome for Sorghum bicolor reveals high levels of sequence similarity between sweet and grain genotypes: implications for the genetics of sugar metabolism.</title>
        <authorList>
            <person name="Cooper E.A."/>
            <person name="Brenton Z.W."/>
            <person name="Flinn B.S."/>
            <person name="Jenkins J."/>
            <person name="Shu S."/>
            <person name="Flowers D."/>
            <person name="Luo F."/>
            <person name="Wang Y."/>
            <person name="Xia P."/>
            <person name="Barry K."/>
            <person name="Daum C."/>
            <person name="Lipzen A."/>
            <person name="Yoshinaga Y."/>
            <person name="Schmutz J."/>
            <person name="Saski C."/>
            <person name="Vermerris W."/>
            <person name="Kresovich S."/>
        </authorList>
    </citation>
    <scope>NUCLEOTIDE SEQUENCE</scope>
</reference>
<reference evidence="2" key="2">
    <citation type="submission" date="2020-10" db="EMBL/GenBank/DDBJ databases">
        <authorList>
            <person name="Cooper E.A."/>
            <person name="Brenton Z.W."/>
            <person name="Flinn B.S."/>
            <person name="Jenkins J."/>
            <person name="Shu S."/>
            <person name="Flowers D."/>
            <person name="Luo F."/>
            <person name="Wang Y."/>
            <person name="Xia P."/>
            <person name="Barry K."/>
            <person name="Daum C."/>
            <person name="Lipzen A."/>
            <person name="Yoshinaga Y."/>
            <person name="Schmutz J."/>
            <person name="Saski C."/>
            <person name="Vermerris W."/>
            <person name="Kresovich S."/>
        </authorList>
    </citation>
    <scope>NUCLEOTIDE SEQUENCE</scope>
</reference>
<sequence>MLHQVTLKQSWAPTRRQKLIYLVYTQLTAISILFTVGGEPGII</sequence>